<keyword evidence="1" id="KW-0472">Membrane</keyword>
<accession>A0AAJ6BLD3</accession>
<sequence>MTGTTSKFIDSLQRSWLLKLAWVLAPFAPMLVVATSKHSPERWAGWLSSAMLLVVFGSLAASYAFALIERRQRRARLRALSPLQRLQMSDEANLAPLGETLRVTDHPAIETLPRVVQWAIAALGAPLPKPLSAVVVALDLSIFVLLLAMVFLNDPMGQLSRRLGAPLLPYWPIFIALFAGLVALRLIERLSSMNRYYIAQAATSGRRPFPAL</sequence>
<dbReference type="AlphaFoldDB" id="A0AAJ6BLD3"/>
<dbReference type="EMBL" id="CP119326">
    <property type="protein sequence ID" value="WEK40237.1"/>
    <property type="molecule type" value="Genomic_DNA"/>
</dbReference>
<evidence type="ECO:0000313" key="3">
    <source>
        <dbReference type="Proteomes" id="UP001213664"/>
    </source>
</evidence>
<gene>
    <name evidence="2" type="ORF">P0Y50_01145</name>
</gene>
<protein>
    <submittedName>
        <fullName evidence="2">Uncharacterized protein</fullName>
    </submittedName>
</protein>
<feature type="transmembrane region" description="Helical" evidence="1">
    <location>
        <begin position="46"/>
        <end position="68"/>
    </location>
</feature>
<evidence type="ECO:0000256" key="1">
    <source>
        <dbReference type="SAM" id="Phobius"/>
    </source>
</evidence>
<dbReference type="Proteomes" id="UP001213664">
    <property type="component" value="Chromosome"/>
</dbReference>
<keyword evidence="1" id="KW-1133">Transmembrane helix</keyword>
<feature type="transmembrane region" description="Helical" evidence="1">
    <location>
        <begin position="167"/>
        <end position="187"/>
    </location>
</feature>
<reference evidence="2" key="1">
    <citation type="submission" date="2023-03" db="EMBL/GenBank/DDBJ databases">
        <title>Andean soil-derived lignocellulolytic bacterial consortium as a source of novel taxa and putative plastic-active enzymes.</title>
        <authorList>
            <person name="Diaz-Garcia L."/>
            <person name="Chuvochina M."/>
            <person name="Feuerriegel G."/>
            <person name="Bunk B."/>
            <person name="Sproer C."/>
            <person name="Streit W.R."/>
            <person name="Rodriguez L.M."/>
            <person name="Overmann J."/>
            <person name="Jimenez D.J."/>
        </authorList>
    </citation>
    <scope>NUCLEOTIDE SEQUENCE</scope>
    <source>
        <strain evidence="2">MAG 833</strain>
    </source>
</reference>
<feature type="transmembrane region" description="Helical" evidence="1">
    <location>
        <begin position="131"/>
        <end position="152"/>
    </location>
</feature>
<feature type="transmembrane region" description="Helical" evidence="1">
    <location>
        <begin position="16"/>
        <end position="34"/>
    </location>
</feature>
<keyword evidence="1" id="KW-0812">Transmembrane</keyword>
<evidence type="ECO:0000313" key="2">
    <source>
        <dbReference type="EMBL" id="WEK40237.1"/>
    </source>
</evidence>
<organism evidence="2 3">
    <name type="scientific">Candidatus Brevundimonas colombiensis</name>
    <dbReference type="NCBI Taxonomy" id="3121376"/>
    <lineage>
        <taxon>Bacteria</taxon>
        <taxon>Pseudomonadati</taxon>
        <taxon>Pseudomonadota</taxon>
        <taxon>Alphaproteobacteria</taxon>
        <taxon>Caulobacterales</taxon>
        <taxon>Caulobacteraceae</taxon>
        <taxon>Brevundimonas</taxon>
    </lineage>
</organism>
<proteinExistence type="predicted"/>
<name>A0AAJ6BLD3_9CAUL</name>